<sequence>MKGAFDRRLRGVRHRWAANVLLKQVGAILILVGAVAALAVLTERVLATRFVEGWHVLAAFGAGLLAAGGLWLTRRPSRMQAAMLLDKRLSTRERF</sequence>
<keyword evidence="1" id="KW-0472">Membrane</keyword>
<dbReference type="EMBL" id="LAZR01015807">
    <property type="protein sequence ID" value="KKM07293.1"/>
    <property type="molecule type" value="Genomic_DNA"/>
</dbReference>
<name>A0A0F9K7Z2_9ZZZZ</name>
<proteinExistence type="predicted"/>
<reference evidence="2" key="1">
    <citation type="journal article" date="2015" name="Nature">
        <title>Complex archaea that bridge the gap between prokaryotes and eukaryotes.</title>
        <authorList>
            <person name="Spang A."/>
            <person name="Saw J.H."/>
            <person name="Jorgensen S.L."/>
            <person name="Zaremba-Niedzwiedzka K."/>
            <person name="Martijn J."/>
            <person name="Lind A.E."/>
            <person name="van Eijk R."/>
            <person name="Schleper C."/>
            <person name="Guy L."/>
            <person name="Ettema T.J."/>
        </authorList>
    </citation>
    <scope>NUCLEOTIDE SEQUENCE</scope>
</reference>
<accession>A0A0F9K7Z2</accession>
<organism evidence="2">
    <name type="scientific">marine sediment metagenome</name>
    <dbReference type="NCBI Taxonomy" id="412755"/>
    <lineage>
        <taxon>unclassified sequences</taxon>
        <taxon>metagenomes</taxon>
        <taxon>ecological metagenomes</taxon>
    </lineage>
</organism>
<comment type="caution">
    <text evidence="2">The sequence shown here is derived from an EMBL/GenBank/DDBJ whole genome shotgun (WGS) entry which is preliminary data.</text>
</comment>
<evidence type="ECO:0000256" key="1">
    <source>
        <dbReference type="SAM" id="Phobius"/>
    </source>
</evidence>
<feature type="transmembrane region" description="Helical" evidence="1">
    <location>
        <begin position="53"/>
        <end position="73"/>
    </location>
</feature>
<feature type="non-terminal residue" evidence="2">
    <location>
        <position position="95"/>
    </location>
</feature>
<protein>
    <submittedName>
        <fullName evidence="2">Uncharacterized protein</fullName>
    </submittedName>
</protein>
<keyword evidence="1" id="KW-0812">Transmembrane</keyword>
<feature type="transmembrane region" description="Helical" evidence="1">
    <location>
        <begin position="20"/>
        <end position="41"/>
    </location>
</feature>
<evidence type="ECO:0000313" key="2">
    <source>
        <dbReference type="EMBL" id="KKM07293.1"/>
    </source>
</evidence>
<dbReference type="AlphaFoldDB" id="A0A0F9K7Z2"/>
<gene>
    <name evidence="2" type="ORF">LCGC14_1735340</name>
</gene>
<keyword evidence="1" id="KW-1133">Transmembrane helix</keyword>